<evidence type="ECO:0000313" key="3">
    <source>
        <dbReference type="Proteomes" id="UP000541332"/>
    </source>
</evidence>
<dbReference type="Proteomes" id="UP000541332">
    <property type="component" value="Unassembled WGS sequence"/>
</dbReference>
<feature type="non-terminal residue" evidence="2">
    <location>
        <position position="1"/>
    </location>
</feature>
<gene>
    <name evidence="2" type="primary">Gripap1</name>
    <name evidence="2" type="ORF">ALOBEC_R15661</name>
</gene>
<proteinExistence type="predicted"/>
<dbReference type="EMBL" id="VWYH01006639">
    <property type="protein sequence ID" value="NXW89574.1"/>
    <property type="molecule type" value="Genomic_DNA"/>
</dbReference>
<feature type="compositionally biased region" description="Basic and acidic residues" evidence="1">
    <location>
        <begin position="11"/>
        <end position="23"/>
    </location>
</feature>
<feature type="compositionally biased region" description="Gly residues" evidence="1">
    <location>
        <begin position="87"/>
        <end position="101"/>
    </location>
</feature>
<feature type="region of interest" description="Disordered" evidence="1">
    <location>
        <begin position="1"/>
        <end position="23"/>
    </location>
</feature>
<keyword evidence="3" id="KW-1185">Reference proteome</keyword>
<dbReference type="OrthoDB" id="6269447at2759"/>
<accession>A0A7L4FRW3</accession>
<dbReference type="PANTHER" id="PTHR18978:SF1">
    <property type="entry name" value="GRIP1-ASSOCIATED PROTEIN 1"/>
    <property type="match status" value="1"/>
</dbReference>
<dbReference type="AlphaFoldDB" id="A0A7L4FRW3"/>
<dbReference type="InterPro" id="IPR026204">
    <property type="entry name" value="GRIPAP1"/>
</dbReference>
<dbReference type="GO" id="GO:1905244">
    <property type="term" value="P:regulation of modification of synaptic structure"/>
    <property type="evidence" value="ECO:0007669"/>
    <property type="project" value="TreeGrafter"/>
</dbReference>
<sequence>QVSELQAALGDAERQRELQENEGRALRQELRDVRDGQRILEKKGSAALKDLKRQLQLERRRGDRLQERLQELLASPRPRAGQREMGGSRGWGGGTPRGYGESGWEMGA</sequence>
<dbReference type="GO" id="GO:0099158">
    <property type="term" value="P:regulation of recycling endosome localization within postsynapse"/>
    <property type="evidence" value="ECO:0007669"/>
    <property type="project" value="TreeGrafter"/>
</dbReference>
<feature type="non-terminal residue" evidence="2">
    <location>
        <position position="108"/>
    </location>
</feature>
<comment type="caution">
    <text evidence="2">The sequence shown here is derived from an EMBL/GenBank/DDBJ whole genome shotgun (WGS) entry which is preliminary data.</text>
</comment>
<feature type="region of interest" description="Disordered" evidence="1">
    <location>
        <begin position="71"/>
        <end position="108"/>
    </location>
</feature>
<dbReference type="GO" id="GO:0099152">
    <property type="term" value="P:regulation of neurotransmitter receptor transport, endosome to postsynaptic membrane"/>
    <property type="evidence" value="ECO:0007669"/>
    <property type="project" value="TreeGrafter"/>
</dbReference>
<organism evidence="2 3">
    <name type="scientific">Pampusana beccarii</name>
    <name type="common">Western bronze ground-dove</name>
    <dbReference type="NCBI Taxonomy" id="2953425"/>
    <lineage>
        <taxon>Eukaryota</taxon>
        <taxon>Metazoa</taxon>
        <taxon>Chordata</taxon>
        <taxon>Craniata</taxon>
        <taxon>Vertebrata</taxon>
        <taxon>Euteleostomi</taxon>
        <taxon>Archelosauria</taxon>
        <taxon>Archosauria</taxon>
        <taxon>Dinosauria</taxon>
        <taxon>Saurischia</taxon>
        <taxon>Theropoda</taxon>
        <taxon>Coelurosauria</taxon>
        <taxon>Aves</taxon>
        <taxon>Neognathae</taxon>
        <taxon>Neoaves</taxon>
        <taxon>Columbimorphae</taxon>
        <taxon>Columbiformes</taxon>
        <taxon>Columbidae</taxon>
        <taxon>Pampusana</taxon>
    </lineage>
</organism>
<name>A0A7L4FRW3_9COLU</name>
<dbReference type="PANTHER" id="PTHR18978">
    <property type="entry name" value="GRIP-1 ASSOCIATED PROTEIN 1"/>
    <property type="match status" value="1"/>
</dbReference>
<evidence type="ECO:0000313" key="2">
    <source>
        <dbReference type="EMBL" id="NXW89574.1"/>
    </source>
</evidence>
<dbReference type="GO" id="GO:0098978">
    <property type="term" value="C:glutamatergic synapse"/>
    <property type="evidence" value="ECO:0007669"/>
    <property type="project" value="TreeGrafter"/>
</dbReference>
<protein>
    <submittedName>
        <fullName evidence="2">GRAP1 protein</fullName>
    </submittedName>
</protein>
<dbReference type="GO" id="GO:0098998">
    <property type="term" value="C:extrinsic component of postsynaptic early endosome membrane"/>
    <property type="evidence" value="ECO:0007669"/>
    <property type="project" value="TreeGrafter"/>
</dbReference>
<dbReference type="GO" id="GO:0098837">
    <property type="term" value="C:postsynaptic recycling endosome"/>
    <property type="evidence" value="ECO:0007669"/>
    <property type="project" value="TreeGrafter"/>
</dbReference>
<evidence type="ECO:0000256" key="1">
    <source>
        <dbReference type="SAM" id="MobiDB-lite"/>
    </source>
</evidence>
<dbReference type="GO" id="GO:0098887">
    <property type="term" value="P:neurotransmitter receptor transport, endosome to postsynaptic membrane"/>
    <property type="evidence" value="ECO:0007669"/>
    <property type="project" value="TreeGrafter"/>
</dbReference>
<reference evidence="2 3" key="1">
    <citation type="submission" date="2020-02" db="EMBL/GenBank/DDBJ databases">
        <title>Bird 10,000 Genomes (B10K) Project - Family phase.</title>
        <authorList>
            <person name="Zhang G."/>
        </authorList>
    </citation>
    <scope>NUCLEOTIDE SEQUENCE [LARGE SCALE GENOMIC DNA]</scope>
    <source>
        <strain evidence="2">B10K-DU-006-06</strain>
    </source>
</reference>